<proteinExistence type="predicted"/>
<comment type="caution">
    <text evidence="2">The sequence shown here is derived from an EMBL/GenBank/DDBJ whole genome shotgun (WGS) entry which is preliminary data.</text>
</comment>
<reference evidence="3" key="1">
    <citation type="journal article" date="2013" name="Genome">
        <title>Draft Genome Sequence of Geobacillus kaustophilus GBlys, a Lysogenic Strain with Bacteriophage phiOH2.</title>
        <authorList>
            <person name="Doi K."/>
            <person name="Mori K."/>
            <person name="Martono H."/>
            <person name="Nagayoshi Y."/>
            <person name="Fujino Y."/>
            <person name="Tashiro K."/>
            <person name="Kuhara S."/>
            <person name="Ohshima T."/>
        </authorList>
    </citation>
    <scope>NUCLEOTIDE SEQUENCE [LARGE SCALE GENOMIC DNA]</scope>
    <source>
        <strain evidence="3">GBlys</strain>
    </source>
</reference>
<evidence type="ECO:0000256" key="1">
    <source>
        <dbReference type="SAM" id="Phobius"/>
    </source>
</evidence>
<protein>
    <submittedName>
        <fullName evidence="2">Uncharacterized protein</fullName>
    </submittedName>
</protein>
<evidence type="ECO:0000313" key="2">
    <source>
        <dbReference type="EMBL" id="GAD12122.1"/>
    </source>
</evidence>
<dbReference type="PROSITE" id="PS51257">
    <property type="entry name" value="PROKAR_LIPOPROTEIN"/>
    <property type="match status" value="1"/>
</dbReference>
<keyword evidence="1" id="KW-0472">Membrane</keyword>
<keyword evidence="1" id="KW-1133">Transmembrane helix</keyword>
<dbReference type="Proteomes" id="UP000016424">
    <property type="component" value="Unassembled WGS sequence"/>
</dbReference>
<feature type="transmembrane region" description="Helical" evidence="1">
    <location>
        <begin position="20"/>
        <end position="37"/>
    </location>
</feature>
<gene>
    <name evidence="2" type="ORF">GBL_0339</name>
</gene>
<organism evidence="2 3">
    <name type="scientific">Geobacillus kaustophilus GBlys</name>
    <dbReference type="NCBI Taxonomy" id="1337888"/>
    <lineage>
        <taxon>Bacteria</taxon>
        <taxon>Bacillati</taxon>
        <taxon>Bacillota</taxon>
        <taxon>Bacilli</taxon>
        <taxon>Bacillales</taxon>
        <taxon>Anoxybacillaceae</taxon>
        <taxon>Geobacillus</taxon>
        <taxon>Geobacillus thermoleovorans group</taxon>
    </lineage>
</organism>
<dbReference type="EMBL" id="BASG01000002">
    <property type="protein sequence ID" value="GAD12122.1"/>
    <property type="molecule type" value="Genomic_DNA"/>
</dbReference>
<keyword evidence="1" id="KW-0812">Transmembrane</keyword>
<dbReference type="AlphaFoldDB" id="S4PM42"/>
<accession>S4PM42</accession>
<name>S4PM42_GEOKU</name>
<sequence length="38" mass="4567">MEQKAVWRGGRRIHSGRQHVALFIFCACISFFDIIYYF</sequence>
<evidence type="ECO:0000313" key="3">
    <source>
        <dbReference type="Proteomes" id="UP000016424"/>
    </source>
</evidence>